<keyword evidence="3" id="KW-1185">Reference proteome</keyword>
<accession>A0AAW4X0D4</accession>
<dbReference type="InterPro" id="IPR036866">
    <property type="entry name" value="RibonucZ/Hydroxyglut_hydro"/>
</dbReference>
<organism evidence="2 3">
    <name type="scientific">Halanaerobium polyolivorans</name>
    <dbReference type="NCBI Taxonomy" id="2886943"/>
    <lineage>
        <taxon>Bacteria</taxon>
        <taxon>Bacillati</taxon>
        <taxon>Bacillota</taxon>
        <taxon>Clostridia</taxon>
        <taxon>Halanaerobiales</taxon>
        <taxon>Halanaerobiaceae</taxon>
        <taxon>Halanaerobium</taxon>
    </lineage>
</organism>
<gene>
    <name evidence="2" type="ORF">LJ207_07990</name>
</gene>
<dbReference type="RefSeq" id="WP_229345860.1">
    <property type="nucleotide sequence ID" value="NZ_JAJFAT010000010.1"/>
</dbReference>
<dbReference type="SUPFAM" id="SSF56281">
    <property type="entry name" value="Metallo-hydrolase/oxidoreductase"/>
    <property type="match status" value="1"/>
</dbReference>
<feature type="domain" description="Metallo-beta-lactamase" evidence="1">
    <location>
        <begin position="13"/>
        <end position="184"/>
    </location>
</feature>
<protein>
    <submittedName>
        <fullName evidence="2">MBL fold metallo-hydrolase</fullName>
    </submittedName>
</protein>
<sequence>MRVETAVLASGSDGNSTYIRAGNFSVLIDAGLSGKELERRMKSLGIDPSSIDALLITHEHNDHIKGVGVLSRRYNIPIFANQGTWTAAEKKLGKIKKQNRQVFKGDFMIGDLGFIPYQISHDAEDPVGYICRAADKKIVLATDTGVLAAKTASKLKGADLFILESNHDLEMLMTGSYPYFLKNRIKSDDGHLSNDAAAELLPELLEDNFPTVILAHLSKENNNPKVAYITVNNVLREAGFEVDKDLRMGCAAQDKTTPLFRLDKDCKAVKKKSTGGLQR</sequence>
<proteinExistence type="predicted"/>
<reference evidence="2 3" key="1">
    <citation type="submission" date="2021-10" db="EMBL/GenBank/DDBJ databases">
        <authorList>
            <person name="Grouzdev D.S."/>
            <person name="Pantiukh K.S."/>
            <person name="Krutkina M.S."/>
        </authorList>
    </citation>
    <scope>NUCLEOTIDE SEQUENCE [LARGE SCALE GENOMIC DNA]</scope>
    <source>
        <strain evidence="2 3">Z-7514</strain>
    </source>
</reference>
<dbReference type="InterPro" id="IPR052533">
    <property type="entry name" value="WalJ/YycJ-like"/>
</dbReference>
<dbReference type="AlphaFoldDB" id="A0AAW4X0D4"/>
<evidence type="ECO:0000313" key="3">
    <source>
        <dbReference type="Proteomes" id="UP001199296"/>
    </source>
</evidence>
<dbReference type="EMBL" id="JAJFAT010000010">
    <property type="protein sequence ID" value="MCC3145263.1"/>
    <property type="molecule type" value="Genomic_DNA"/>
</dbReference>
<dbReference type="PANTHER" id="PTHR47619:SF1">
    <property type="entry name" value="EXODEOXYRIBONUCLEASE WALJ"/>
    <property type="match status" value="1"/>
</dbReference>
<dbReference type="InterPro" id="IPR001279">
    <property type="entry name" value="Metallo-B-lactamas"/>
</dbReference>
<dbReference type="Gene3D" id="3.60.15.10">
    <property type="entry name" value="Ribonuclease Z/Hydroxyacylglutathione hydrolase-like"/>
    <property type="match status" value="1"/>
</dbReference>
<comment type="caution">
    <text evidence="2">The sequence shown here is derived from an EMBL/GenBank/DDBJ whole genome shotgun (WGS) entry which is preliminary data.</text>
</comment>
<name>A0AAW4X0D4_9FIRM</name>
<dbReference type="Pfam" id="PF12706">
    <property type="entry name" value="Lactamase_B_2"/>
    <property type="match status" value="1"/>
</dbReference>
<dbReference type="Proteomes" id="UP001199296">
    <property type="component" value="Unassembled WGS sequence"/>
</dbReference>
<dbReference type="SMART" id="SM00849">
    <property type="entry name" value="Lactamase_B"/>
    <property type="match status" value="1"/>
</dbReference>
<evidence type="ECO:0000313" key="2">
    <source>
        <dbReference type="EMBL" id="MCC3145263.1"/>
    </source>
</evidence>
<dbReference type="PANTHER" id="PTHR47619">
    <property type="entry name" value="METALLO-HYDROLASE YYCJ-RELATED"/>
    <property type="match status" value="1"/>
</dbReference>
<evidence type="ECO:0000259" key="1">
    <source>
        <dbReference type="SMART" id="SM00849"/>
    </source>
</evidence>